<evidence type="ECO:0000313" key="12">
    <source>
        <dbReference type="EnsemblMetazoa" id="CapteP112305"/>
    </source>
</evidence>
<dbReference type="SMART" id="SM00317">
    <property type="entry name" value="SET"/>
    <property type="match status" value="1"/>
</dbReference>
<evidence type="ECO:0000313" key="11">
    <source>
        <dbReference type="EMBL" id="ELU03165.1"/>
    </source>
</evidence>
<dbReference type="AlphaFoldDB" id="R7U9X4"/>
<dbReference type="Pfam" id="PF05033">
    <property type="entry name" value="Pre-SET"/>
    <property type="match status" value="1"/>
</dbReference>
<keyword evidence="2" id="KW-0158">Chromosome</keyword>
<keyword evidence="3" id="KW-0489">Methyltransferase</keyword>
<proteinExistence type="predicted"/>
<feature type="domain" description="Post-SET" evidence="10">
    <location>
        <begin position="247"/>
        <end position="263"/>
    </location>
</feature>
<dbReference type="GO" id="GO:0032259">
    <property type="term" value="P:methylation"/>
    <property type="evidence" value="ECO:0007669"/>
    <property type="project" value="UniProtKB-KW"/>
</dbReference>
<comment type="subcellular location">
    <subcellularLocation>
        <location evidence="1">Chromosome</location>
    </subcellularLocation>
</comment>
<evidence type="ECO:0000256" key="7">
    <source>
        <dbReference type="ARBA" id="ARBA00022833"/>
    </source>
</evidence>
<dbReference type="InterPro" id="IPR001214">
    <property type="entry name" value="SET_dom"/>
</dbReference>
<dbReference type="GO" id="GO:0005694">
    <property type="term" value="C:chromosome"/>
    <property type="evidence" value="ECO:0007669"/>
    <property type="project" value="UniProtKB-SubCell"/>
</dbReference>
<keyword evidence="4" id="KW-0808">Transferase</keyword>
<evidence type="ECO:0000256" key="4">
    <source>
        <dbReference type="ARBA" id="ARBA00022679"/>
    </source>
</evidence>
<gene>
    <name evidence="11" type="ORF">CAPTEDRAFT_112305</name>
</gene>
<feature type="domain" description="Pre-SET" evidence="9">
    <location>
        <begin position="23"/>
        <end position="87"/>
    </location>
</feature>
<evidence type="ECO:0000259" key="10">
    <source>
        <dbReference type="PROSITE" id="PS50868"/>
    </source>
</evidence>
<dbReference type="PANTHER" id="PTHR46223:SF3">
    <property type="entry name" value="HISTONE-LYSINE N-METHYLTRANSFERASE SET-23"/>
    <property type="match status" value="1"/>
</dbReference>
<evidence type="ECO:0000256" key="2">
    <source>
        <dbReference type="ARBA" id="ARBA00022454"/>
    </source>
</evidence>
<dbReference type="GO" id="GO:0005634">
    <property type="term" value="C:nucleus"/>
    <property type="evidence" value="ECO:0007669"/>
    <property type="project" value="InterPro"/>
</dbReference>
<dbReference type="Proteomes" id="UP000014760">
    <property type="component" value="Unassembled WGS sequence"/>
</dbReference>
<evidence type="ECO:0000313" key="13">
    <source>
        <dbReference type="Proteomes" id="UP000014760"/>
    </source>
</evidence>
<dbReference type="Pfam" id="PF00856">
    <property type="entry name" value="SET"/>
    <property type="match status" value="1"/>
</dbReference>
<evidence type="ECO:0000256" key="3">
    <source>
        <dbReference type="ARBA" id="ARBA00022603"/>
    </source>
</evidence>
<dbReference type="GO" id="GO:0042054">
    <property type="term" value="F:histone methyltransferase activity"/>
    <property type="evidence" value="ECO:0007669"/>
    <property type="project" value="InterPro"/>
</dbReference>
<dbReference type="GO" id="GO:0008270">
    <property type="term" value="F:zinc ion binding"/>
    <property type="evidence" value="ECO:0007669"/>
    <property type="project" value="InterPro"/>
</dbReference>
<dbReference type="PROSITE" id="PS50868">
    <property type="entry name" value="POST_SET"/>
    <property type="match status" value="1"/>
</dbReference>
<evidence type="ECO:0000256" key="5">
    <source>
        <dbReference type="ARBA" id="ARBA00022691"/>
    </source>
</evidence>
<dbReference type="EMBL" id="AMQN01001545">
    <property type="status" value="NOT_ANNOTATED_CDS"/>
    <property type="molecule type" value="Genomic_DNA"/>
</dbReference>
<dbReference type="EMBL" id="KB303456">
    <property type="protein sequence ID" value="ELU03165.1"/>
    <property type="molecule type" value="Genomic_DNA"/>
</dbReference>
<dbReference type="OrthoDB" id="616263at2759"/>
<dbReference type="Gene3D" id="2.170.270.10">
    <property type="entry name" value="SET domain"/>
    <property type="match status" value="1"/>
</dbReference>
<evidence type="ECO:0000256" key="6">
    <source>
        <dbReference type="ARBA" id="ARBA00022723"/>
    </source>
</evidence>
<dbReference type="HOGENOM" id="CLU_020840_3_3_1"/>
<keyword evidence="13" id="KW-1185">Reference proteome</keyword>
<keyword evidence="5" id="KW-0949">S-adenosyl-L-methionine</keyword>
<evidence type="ECO:0000259" key="9">
    <source>
        <dbReference type="PROSITE" id="PS50867"/>
    </source>
</evidence>
<dbReference type="SUPFAM" id="SSF82199">
    <property type="entry name" value="SET domain"/>
    <property type="match status" value="1"/>
</dbReference>
<keyword evidence="7" id="KW-0862">Zinc</keyword>
<dbReference type="PROSITE" id="PS50867">
    <property type="entry name" value="PRE_SET"/>
    <property type="match status" value="1"/>
</dbReference>
<dbReference type="OMA" id="VDSMVPK"/>
<accession>R7U9X4</accession>
<feature type="domain" description="SET" evidence="8">
    <location>
        <begin position="90"/>
        <end position="215"/>
    </location>
</feature>
<dbReference type="InterPro" id="IPR050973">
    <property type="entry name" value="H3K9_Histone-Lys_N-MTase"/>
</dbReference>
<evidence type="ECO:0008006" key="14">
    <source>
        <dbReference type="Google" id="ProtNLM"/>
    </source>
</evidence>
<feature type="non-terminal residue" evidence="11">
    <location>
        <position position="1"/>
    </location>
</feature>
<dbReference type="PROSITE" id="PS50280">
    <property type="entry name" value="SET"/>
    <property type="match status" value="1"/>
</dbReference>
<reference evidence="13" key="1">
    <citation type="submission" date="2012-12" db="EMBL/GenBank/DDBJ databases">
        <authorList>
            <person name="Hellsten U."/>
            <person name="Grimwood J."/>
            <person name="Chapman J.A."/>
            <person name="Shapiro H."/>
            <person name="Aerts A."/>
            <person name="Otillar R.P."/>
            <person name="Terry A.Y."/>
            <person name="Boore J.L."/>
            <person name="Simakov O."/>
            <person name="Marletaz F."/>
            <person name="Cho S.-J."/>
            <person name="Edsinger-Gonzales E."/>
            <person name="Havlak P."/>
            <person name="Kuo D.-H."/>
            <person name="Larsson T."/>
            <person name="Lv J."/>
            <person name="Arendt D."/>
            <person name="Savage R."/>
            <person name="Osoegawa K."/>
            <person name="de Jong P."/>
            <person name="Lindberg D.R."/>
            <person name="Seaver E.C."/>
            <person name="Weisblat D.A."/>
            <person name="Putnam N.H."/>
            <person name="Grigoriev I.V."/>
            <person name="Rokhsar D.S."/>
        </authorList>
    </citation>
    <scope>NUCLEOTIDE SEQUENCE</scope>
    <source>
        <strain evidence="13">I ESC-2004</strain>
    </source>
</reference>
<dbReference type="InterPro" id="IPR046341">
    <property type="entry name" value="SET_dom_sf"/>
</dbReference>
<evidence type="ECO:0000259" key="8">
    <source>
        <dbReference type="PROSITE" id="PS50280"/>
    </source>
</evidence>
<dbReference type="STRING" id="283909.R7U9X4"/>
<name>R7U9X4_CAPTE</name>
<dbReference type="PANTHER" id="PTHR46223">
    <property type="entry name" value="HISTONE-LYSINE N-METHYLTRANSFERASE SUV39H"/>
    <property type="match status" value="1"/>
</dbReference>
<keyword evidence="6" id="KW-0479">Metal-binding</keyword>
<sequence>FQYVKNNIPGPDRRIKEYYEQFEGCKCKDMQSCNSSCPCISRFGAAYDSNGLLTGVDPFSRKMVPILECNLRCQCKATCVNRVVQHGIRRKLEVFPTASKGFGLRAAEDIVQNSFVCEYAGELLTHEVARDRTRKLTNVDLNYIIAVHEGVGKDAEPRATYVDPTFIGNVGRFVNHSCSPNLYMVPVRVKNNIPHISLFALRDIRTGEELTYDYSGDIRRDKLILTNGHVKTDHVTSPPKVNEVTTQRKPCHCGSSNCCGWLPFDQTLYQD</sequence>
<dbReference type="EnsemblMetazoa" id="CapteT112305">
    <property type="protein sequence ID" value="CapteP112305"/>
    <property type="gene ID" value="CapteG112305"/>
</dbReference>
<evidence type="ECO:0000256" key="1">
    <source>
        <dbReference type="ARBA" id="ARBA00004286"/>
    </source>
</evidence>
<dbReference type="FunCoup" id="R7U9X4">
    <property type="interactions" value="189"/>
</dbReference>
<dbReference type="InterPro" id="IPR007728">
    <property type="entry name" value="Pre-SET_dom"/>
</dbReference>
<dbReference type="InterPro" id="IPR003616">
    <property type="entry name" value="Post-SET_dom"/>
</dbReference>
<reference evidence="12" key="3">
    <citation type="submission" date="2015-06" db="UniProtKB">
        <authorList>
            <consortium name="EnsemblMetazoa"/>
        </authorList>
    </citation>
    <scope>IDENTIFICATION</scope>
</reference>
<protein>
    <recommendedName>
        <fullName evidence="14">SET domain-containing protein</fullName>
    </recommendedName>
</protein>
<organism evidence="11">
    <name type="scientific">Capitella teleta</name>
    <name type="common">Polychaete worm</name>
    <dbReference type="NCBI Taxonomy" id="283909"/>
    <lineage>
        <taxon>Eukaryota</taxon>
        <taxon>Metazoa</taxon>
        <taxon>Spiralia</taxon>
        <taxon>Lophotrochozoa</taxon>
        <taxon>Annelida</taxon>
        <taxon>Polychaeta</taxon>
        <taxon>Sedentaria</taxon>
        <taxon>Scolecida</taxon>
        <taxon>Capitellidae</taxon>
        <taxon>Capitella</taxon>
    </lineage>
</organism>
<dbReference type="SMART" id="SM00508">
    <property type="entry name" value="PostSET"/>
    <property type="match status" value="1"/>
</dbReference>
<reference evidence="11 13" key="2">
    <citation type="journal article" date="2013" name="Nature">
        <title>Insights into bilaterian evolution from three spiralian genomes.</title>
        <authorList>
            <person name="Simakov O."/>
            <person name="Marletaz F."/>
            <person name="Cho S.J."/>
            <person name="Edsinger-Gonzales E."/>
            <person name="Havlak P."/>
            <person name="Hellsten U."/>
            <person name="Kuo D.H."/>
            <person name="Larsson T."/>
            <person name="Lv J."/>
            <person name="Arendt D."/>
            <person name="Savage R."/>
            <person name="Osoegawa K."/>
            <person name="de Jong P."/>
            <person name="Grimwood J."/>
            <person name="Chapman J.A."/>
            <person name="Shapiro H."/>
            <person name="Aerts A."/>
            <person name="Otillar R.P."/>
            <person name="Terry A.Y."/>
            <person name="Boore J.L."/>
            <person name="Grigoriev I.V."/>
            <person name="Lindberg D.R."/>
            <person name="Seaver E.C."/>
            <person name="Weisblat D.A."/>
            <person name="Putnam N.H."/>
            <person name="Rokhsar D.S."/>
        </authorList>
    </citation>
    <scope>NUCLEOTIDE SEQUENCE</scope>
    <source>
        <strain evidence="11 13">I ESC-2004</strain>
    </source>
</reference>